<reference evidence="2 3" key="1">
    <citation type="journal article" date="2008" name="Science">
        <title>The Physcomitrella genome reveals evolutionary insights into the conquest of land by plants.</title>
        <authorList>
            <person name="Rensing S."/>
            <person name="Lang D."/>
            <person name="Zimmer A."/>
            <person name="Terry A."/>
            <person name="Salamov A."/>
            <person name="Shapiro H."/>
            <person name="Nishiyama T."/>
            <person name="Perroud P.-F."/>
            <person name="Lindquist E."/>
            <person name="Kamisugi Y."/>
            <person name="Tanahashi T."/>
            <person name="Sakakibara K."/>
            <person name="Fujita T."/>
            <person name="Oishi K."/>
            <person name="Shin-I T."/>
            <person name="Kuroki Y."/>
            <person name="Toyoda A."/>
            <person name="Suzuki Y."/>
            <person name="Hashimoto A."/>
            <person name="Yamaguchi K."/>
            <person name="Sugano A."/>
            <person name="Kohara Y."/>
            <person name="Fujiyama A."/>
            <person name="Anterola A."/>
            <person name="Aoki S."/>
            <person name="Ashton N."/>
            <person name="Barbazuk W.B."/>
            <person name="Barker E."/>
            <person name="Bennetzen J."/>
            <person name="Bezanilla M."/>
            <person name="Blankenship R."/>
            <person name="Cho S.H."/>
            <person name="Dutcher S."/>
            <person name="Estelle M."/>
            <person name="Fawcett J.A."/>
            <person name="Gundlach H."/>
            <person name="Hanada K."/>
            <person name="Heyl A."/>
            <person name="Hicks K.A."/>
            <person name="Hugh J."/>
            <person name="Lohr M."/>
            <person name="Mayer K."/>
            <person name="Melkozernov A."/>
            <person name="Murata T."/>
            <person name="Nelson D."/>
            <person name="Pils B."/>
            <person name="Prigge M."/>
            <person name="Reiss B."/>
            <person name="Renner T."/>
            <person name="Rombauts S."/>
            <person name="Rushton P."/>
            <person name="Sanderfoot A."/>
            <person name="Schween G."/>
            <person name="Shiu S.-H."/>
            <person name="Stueber K."/>
            <person name="Theodoulou F.L."/>
            <person name="Tu H."/>
            <person name="Van de Peer Y."/>
            <person name="Verrier P.J."/>
            <person name="Waters E."/>
            <person name="Wood A."/>
            <person name="Yang L."/>
            <person name="Cove D."/>
            <person name="Cuming A."/>
            <person name="Hasebe M."/>
            <person name="Lucas S."/>
            <person name="Mishler D.B."/>
            <person name="Reski R."/>
            <person name="Grigoriev I."/>
            <person name="Quatrano R.S."/>
            <person name="Boore J.L."/>
        </authorList>
    </citation>
    <scope>NUCLEOTIDE SEQUENCE [LARGE SCALE GENOMIC DNA]</scope>
    <source>
        <strain evidence="2 3">cv. Gransden 2004</strain>
    </source>
</reference>
<feature type="transmembrane region" description="Helical" evidence="1">
    <location>
        <begin position="24"/>
        <end position="47"/>
    </location>
</feature>
<proteinExistence type="predicted"/>
<keyword evidence="3" id="KW-1185">Reference proteome</keyword>
<evidence type="ECO:0000313" key="2">
    <source>
        <dbReference type="EnsemblPlants" id="PAC:32938433.CDS.1"/>
    </source>
</evidence>
<protein>
    <submittedName>
        <fullName evidence="2">Uncharacterized protein</fullName>
    </submittedName>
</protein>
<keyword evidence="1" id="KW-1133">Transmembrane helix</keyword>
<name>A0A7I3ZAX2_PHYPA</name>
<keyword evidence="1" id="KW-0812">Transmembrane</keyword>
<dbReference type="EnsemblPlants" id="Pp3c19_21290V3.2">
    <property type="protein sequence ID" value="PAC:32938433.CDS.1"/>
    <property type="gene ID" value="Pp3c19_21290"/>
</dbReference>
<dbReference type="AlphaFoldDB" id="A0A7I3ZAX2"/>
<evidence type="ECO:0000256" key="1">
    <source>
        <dbReference type="SAM" id="Phobius"/>
    </source>
</evidence>
<sequence>MAISSESPLLLSMRPPVTLYSEHIHIPVFNVFLVLFLASGVGIRNLVSGCIANKAGIESFSLLTQVCQLRCQHVEHIV</sequence>
<dbReference type="Gramene" id="Pp3c19_21290V3.2">
    <property type="protein sequence ID" value="PAC:32938433.CDS.1"/>
    <property type="gene ID" value="Pp3c19_21290"/>
</dbReference>
<organism evidence="2 3">
    <name type="scientific">Physcomitrium patens</name>
    <name type="common">Spreading-leaved earth moss</name>
    <name type="synonym">Physcomitrella patens</name>
    <dbReference type="NCBI Taxonomy" id="3218"/>
    <lineage>
        <taxon>Eukaryota</taxon>
        <taxon>Viridiplantae</taxon>
        <taxon>Streptophyta</taxon>
        <taxon>Embryophyta</taxon>
        <taxon>Bryophyta</taxon>
        <taxon>Bryophytina</taxon>
        <taxon>Bryopsida</taxon>
        <taxon>Funariidae</taxon>
        <taxon>Funariales</taxon>
        <taxon>Funariaceae</taxon>
        <taxon>Physcomitrium</taxon>
    </lineage>
</organism>
<dbReference type="EMBL" id="ABEU02000019">
    <property type="status" value="NOT_ANNOTATED_CDS"/>
    <property type="molecule type" value="Genomic_DNA"/>
</dbReference>
<accession>A0A7I3ZAX2</accession>
<reference evidence="2" key="3">
    <citation type="submission" date="2020-12" db="UniProtKB">
        <authorList>
            <consortium name="EnsemblPlants"/>
        </authorList>
    </citation>
    <scope>IDENTIFICATION</scope>
</reference>
<reference evidence="2 3" key="2">
    <citation type="journal article" date="2018" name="Plant J.">
        <title>The Physcomitrella patens chromosome-scale assembly reveals moss genome structure and evolution.</title>
        <authorList>
            <person name="Lang D."/>
            <person name="Ullrich K.K."/>
            <person name="Murat F."/>
            <person name="Fuchs J."/>
            <person name="Jenkins J."/>
            <person name="Haas F.B."/>
            <person name="Piednoel M."/>
            <person name="Gundlach H."/>
            <person name="Van Bel M."/>
            <person name="Meyberg R."/>
            <person name="Vives C."/>
            <person name="Morata J."/>
            <person name="Symeonidi A."/>
            <person name="Hiss M."/>
            <person name="Muchero W."/>
            <person name="Kamisugi Y."/>
            <person name="Saleh O."/>
            <person name="Blanc G."/>
            <person name="Decker E.L."/>
            <person name="van Gessel N."/>
            <person name="Grimwood J."/>
            <person name="Hayes R.D."/>
            <person name="Graham S.W."/>
            <person name="Gunter L.E."/>
            <person name="McDaniel S.F."/>
            <person name="Hoernstein S.N.W."/>
            <person name="Larsson A."/>
            <person name="Li F.W."/>
            <person name="Perroud P.F."/>
            <person name="Phillips J."/>
            <person name="Ranjan P."/>
            <person name="Rokshar D.S."/>
            <person name="Rothfels C.J."/>
            <person name="Schneider L."/>
            <person name="Shu S."/>
            <person name="Stevenson D.W."/>
            <person name="Thummler F."/>
            <person name="Tillich M."/>
            <person name="Villarreal Aguilar J.C."/>
            <person name="Widiez T."/>
            <person name="Wong G.K."/>
            <person name="Wymore A."/>
            <person name="Zhang Y."/>
            <person name="Zimmer A.D."/>
            <person name="Quatrano R.S."/>
            <person name="Mayer K.F.X."/>
            <person name="Goodstein D."/>
            <person name="Casacuberta J.M."/>
            <person name="Vandepoele K."/>
            <person name="Reski R."/>
            <person name="Cuming A.C."/>
            <person name="Tuskan G.A."/>
            <person name="Maumus F."/>
            <person name="Salse J."/>
            <person name="Schmutz J."/>
            <person name="Rensing S.A."/>
        </authorList>
    </citation>
    <scope>NUCLEOTIDE SEQUENCE [LARGE SCALE GENOMIC DNA]</scope>
    <source>
        <strain evidence="2 3">cv. Gransden 2004</strain>
    </source>
</reference>
<evidence type="ECO:0000313" key="3">
    <source>
        <dbReference type="Proteomes" id="UP000006727"/>
    </source>
</evidence>
<keyword evidence="1" id="KW-0472">Membrane</keyword>
<dbReference type="Proteomes" id="UP000006727">
    <property type="component" value="Chromosome 19"/>
</dbReference>